<geneLocation type="plasmid" evidence="2">
    <name>pMTH4</name>
</geneLocation>
<keyword evidence="2" id="KW-0614">Plasmid</keyword>
<protein>
    <submittedName>
        <fullName evidence="2">Uncharacterized protein</fullName>
    </submittedName>
</protein>
<feature type="compositionally biased region" description="Basic and acidic residues" evidence="1">
    <location>
        <begin position="25"/>
        <end position="39"/>
    </location>
</feature>
<feature type="region of interest" description="Disordered" evidence="1">
    <location>
        <begin position="21"/>
        <end position="123"/>
    </location>
</feature>
<evidence type="ECO:0000256" key="1">
    <source>
        <dbReference type="SAM" id="MobiDB-lite"/>
    </source>
</evidence>
<accession>Q7WTS7</accession>
<evidence type="ECO:0000313" key="2">
    <source>
        <dbReference type="EMBL" id="AAQ19958.1"/>
    </source>
</evidence>
<feature type="compositionally biased region" description="Polar residues" evidence="1">
    <location>
        <begin position="97"/>
        <end position="109"/>
    </location>
</feature>
<name>Q7WTS7_9RHOB</name>
<feature type="compositionally biased region" description="Low complexity" evidence="1">
    <location>
        <begin position="52"/>
        <end position="66"/>
    </location>
</feature>
<feature type="compositionally biased region" description="Basic residues" evidence="1">
    <location>
        <begin position="110"/>
        <end position="123"/>
    </location>
</feature>
<dbReference type="AlphaFoldDB" id="Q7WTS7"/>
<dbReference type="EMBL" id="AY337272">
    <property type="protein sequence ID" value="AAQ19958.1"/>
    <property type="molecule type" value="Genomic_DNA"/>
</dbReference>
<proteinExistence type="predicted"/>
<reference evidence="2" key="1">
    <citation type="journal article" date="2004" name="Curr. Microbiol.">
        <title>Genetic organization of the basic replicon of plasmid pMTH4 of a facultatively methylotrophic bacterium Paracoccus methylutens DM12.</title>
        <authorList>
            <person name="Szymanik M."/>
            <person name="Bartosik D."/>
            <person name="Wlodarczyk M."/>
        </authorList>
    </citation>
    <scope>NUCLEOTIDE SEQUENCE</scope>
    <source>
        <strain evidence="2">DM12</strain>
        <plasmid evidence="2">pMTH4</plasmid>
    </source>
</reference>
<sequence length="123" mass="13363">MFKAAIRVNKFTSIAQLRGASLHAQRHDETGKARVREDAEPGFGRPGQRPKTTATTSLPSRLTRSSWGPANGRTPRLPCKPSAWSPRNGSKRPATCMTLTTRITASSSTRQKHGRRAGAAKGR</sequence>
<organism evidence="2">
    <name type="scientific">Paracoccus methylutens</name>
    <dbReference type="NCBI Taxonomy" id="135742"/>
    <lineage>
        <taxon>Bacteria</taxon>
        <taxon>Pseudomonadati</taxon>
        <taxon>Pseudomonadota</taxon>
        <taxon>Alphaproteobacteria</taxon>
        <taxon>Rhodobacterales</taxon>
        <taxon>Paracoccaceae</taxon>
        <taxon>Paracoccus</taxon>
    </lineage>
</organism>